<evidence type="ECO:0000313" key="2">
    <source>
        <dbReference type="EMBL" id="KJD44162.1"/>
    </source>
</evidence>
<dbReference type="InterPro" id="IPR001853">
    <property type="entry name" value="DSBA-like_thioredoxin_dom"/>
</dbReference>
<proteinExistence type="predicted"/>
<dbReference type="PATRIC" id="fig|159743.3.peg.4078"/>
<protein>
    <submittedName>
        <fullName evidence="2">DSBA oxidoreductase</fullName>
    </submittedName>
</protein>
<organism evidence="2 3">
    <name type="scientific">Paenibacillus terrae</name>
    <dbReference type="NCBI Taxonomy" id="159743"/>
    <lineage>
        <taxon>Bacteria</taxon>
        <taxon>Bacillati</taxon>
        <taxon>Bacillota</taxon>
        <taxon>Bacilli</taxon>
        <taxon>Bacillales</taxon>
        <taxon>Paenibacillaceae</taxon>
        <taxon>Paenibacillus</taxon>
    </lineage>
</organism>
<dbReference type="PANTHER" id="PTHR13887">
    <property type="entry name" value="GLUTATHIONE S-TRANSFERASE KAPPA"/>
    <property type="match status" value="1"/>
</dbReference>
<dbReference type="EMBL" id="JTHP01000040">
    <property type="protein sequence ID" value="KJD44162.1"/>
    <property type="molecule type" value="Genomic_DNA"/>
</dbReference>
<dbReference type="Pfam" id="PF01323">
    <property type="entry name" value="DSBA"/>
    <property type="match status" value="1"/>
</dbReference>
<dbReference type="Proteomes" id="UP000032534">
    <property type="component" value="Unassembled WGS sequence"/>
</dbReference>
<evidence type="ECO:0000259" key="1">
    <source>
        <dbReference type="Pfam" id="PF01323"/>
    </source>
</evidence>
<dbReference type="CDD" id="cd03024">
    <property type="entry name" value="DsbA_FrnE"/>
    <property type="match status" value="1"/>
</dbReference>
<keyword evidence="3" id="KW-1185">Reference proteome</keyword>
<dbReference type="Gene3D" id="3.40.30.10">
    <property type="entry name" value="Glutaredoxin"/>
    <property type="match status" value="1"/>
</dbReference>
<dbReference type="AlphaFoldDB" id="A0A0D7X289"/>
<dbReference type="RefSeq" id="WP_044647485.1">
    <property type="nucleotide sequence ID" value="NZ_JTHP01000040.1"/>
</dbReference>
<feature type="domain" description="DSBA-like thioredoxin" evidence="1">
    <location>
        <begin position="3"/>
        <end position="204"/>
    </location>
</feature>
<reference evidence="2 3" key="1">
    <citation type="submission" date="2014-11" db="EMBL/GenBank/DDBJ databases">
        <title>Draft Genome Sequences of Paenibacillus polymyxa NRRL B-30509 and Paenibacillus terrae NRRL B-30644, Strains from a Poultry Environment that Produce Tridecaptin A and Paenicidins.</title>
        <authorList>
            <person name="van Belkum M.J."/>
            <person name="Lohans C.T."/>
            <person name="Vederas J.C."/>
        </authorList>
    </citation>
    <scope>NUCLEOTIDE SEQUENCE [LARGE SCALE GENOMIC DNA]</scope>
    <source>
        <strain evidence="2 3">NRRL B-30644</strain>
    </source>
</reference>
<evidence type="ECO:0000313" key="3">
    <source>
        <dbReference type="Proteomes" id="UP000032534"/>
    </source>
</evidence>
<dbReference type="OrthoDB" id="9799122at2"/>
<name>A0A0D7X289_9BACL</name>
<dbReference type="SUPFAM" id="SSF52833">
    <property type="entry name" value="Thioredoxin-like"/>
    <property type="match status" value="1"/>
</dbReference>
<dbReference type="GO" id="GO:0016491">
    <property type="term" value="F:oxidoreductase activity"/>
    <property type="evidence" value="ECO:0007669"/>
    <property type="project" value="InterPro"/>
</dbReference>
<dbReference type="InterPro" id="IPR036249">
    <property type="entry name" value="Thioredoxin-like_sf"/>
</dbReference>
<comment type="caution">
    <text evidence="2">The sequence shown here is derived from an EMBL/GenBank/DDBJ whole genome shotgun (WGS) entry which is preliminary data.</text>
</comment>
<sequence length="242" mass="27133">MKIEIWSDIACPFCYIGKQNLERALDGLPYKDEISIEYKSFELDPGASSYDGTSFVEKLTPKFGGREQAKEFLSHLTQQAKNVGLSFQLDSLKPTNTLDAHRLLKWAKTNGRETTLNEKLLIAHFTESRDVGDYDTLADIAEGVGLNRKEALEVLKNKDLYADQVRKDQDEARRVGISGVPFFIFNQKYAVSGAQPTESFSQVLEKVWEEEHPAAKFEILSDETSSEGLCTDEGCAIPPKKS</sequence>
<accession>A0A0D7X289</accession>
<dbReference type="PANTHER" id="PTHR13887:SF41">
    <property type="entry name" value="THIOREDOXIN SUPERFAMILY PROTEIN"/>
    <property type="match status" value="1"/>
</dbReference>
<gene>
    <name evidence="2" type="ORF">QD47_18330</name>
</gene>